<reference evidence="1 2" key="1">
    <citation type="submission" date="2016-11" db="EMBL/GenBank/DDBJ databases">
        <title>The macronuclear genome of Stentor coeruleus: a giant cell with tiny introns.</title>
        <authorList>
            <person name="Slabodnick M."/>
            <person name="Ruby J.G."/>
            <person name="Reiff S.B."/>
            <person name="Swart E.C."/>
            <person name="Gosai S."/>
            <person name="Prabakaran S."/>
            <person name="Witkowska E."/>
            <person name="Larue G.E."/>
            <person name="Fisher S."/>
            <person name="Freeman R.M."/>
            <person name="Gunawardena J."/>
            <person name="Chu W."/>
            <person name="Stover N.A."/>
            <person name="Gregory B.D."/>
            <person name="Nowacki M."/>
            <person name="Derisi J."/>
            <person name="Roy S.W."/>
            <person name="Marshall W.F."/>
            <person name="Sood P."/>
        </authorList>
    </citation>
    <scope>NUCLEOTIDE SEQUENCE [LARGE SCALE GENOMIC DNA]</scope>
    <source>
        <strain evidence="1">WM001</strain>
    </source>
</reference>
<gene>
    <name evidence="1" type="ORF">SteCoe_12915</name>
</gene>
<dbReference type="Proteomes" id="UP000187209">
    <property type="component" value="Unassembled WGS sequence"/>
</dbReference>
<dbReference type="OrthoDB" id="325150at2759"/>
<proteinExistence type="predicted"/>
<dbReference type="AlphaFoldDB" id="A0A1R2C9N6"/>
<sequence length="176" mass="19726">MKSYTKGSPKVQDYNPLTHTSFYNQPSSFSTSGNQYRLSPPFSSLLNKSTDKSVMSLSKVPNKNIFAQSGYNISRSSSMGSFNKDPIFSKTKPKNRIIDPISGEVKVYNIERPKIESLDVSVFRDKLTSDGDYKPIDIQFKKNNIKAHDTMSGSLRKEVPGVAYVDPFQLKSSIHS</sequence>
<name>A0A1R2C9N6_9CILI</name>
<comment type="caution">
    <text evidence="1">The sequence shown here is derived from an EMBL/GenBank/DDBJ whole genome shotgun (WGS) entry which is preliminary data.</text>
</comment>
<evidence type="ECO:0000313" key="1">
    <source>
        <dbReference type="EMBL" id="OMJ85719.1"/>
    </source>
</evidence>
<dbReference type="EMBL" id="MPUH01000228">
    <property type="protein sequence ID" value="OMJ85719.1"/>
    <property type="molecule type" value="Genomic_DNA"/>
</dbReference>
<accession>A0A1R2C9N6</accession>
<organism evidence="1 2">
    <name type="scientific">Stentor coeruleus</name>
    <dbReference type="NCBI Taxonomy" id="5963"/>
    <lineage>
        <taxon>Eukaryota</taxon>
        <taxon>Sar</taxon>
        <taxon>Alveolata</taxon>
        <taxon>Ciliophora</taxon>
        <taxon>Postciliodesmatophora</taxon>
        <taxon>Heterotrichea</taxon>
        <taxon>Heterotrichida</taxon>
        <taxon>Stentoridae</taxon>
        <taxon>Stentor</taxon>
    </lineage>
</organism>
<evidence type="ECO:0000313" key="2">
    <source>
        <dbReference type="Proteomes" id="UP000187209"/>
    </source>
</evidence>
<protein>
    <submittedName>
        <fullName evidence="1">Uncharacterized protein</fullName>
    </submittedName>
</protein>
<keyword evidence="2" id="KW-1185">Reference proteome</keyword>